<feature type="transmembrane region" description="Helical" evidence="6">
    <location>
        <begin position="225"/>
        <end position="252"/>
    </location>
</feature>
<gene>
    <name evidence="8" type="ORF">VPNG_08661</name>
</gene>
<dbReference type="Proteomes" id="UP000285146">
    <property type="component" value="Unassembled WGS sequence"/>
</dbReference>
<feature type="transmembrane region" description="Helical" evidence="6">
    <location>
        <begin position="30"/>
        <end position="53"/>
    </location>
</feature>
<dbReference type="Pfam" id="PF20684">
    <property type="entry name" value="Fung_rhodopsin"/>
    <property type="match status" value="1"/>
</dbReference>
<comment type="subcellular location">
    <subcellularLocation>
        <location evidence="1">Membrane</location>
        <topology evidence="1">Multi-pass membrane protein</topology>
    </subcellularLocation>
</comment>
<evidence type="ECO:0000256" key="1">
    <source>
        <dbReference type="ARBA" id="ARBA00004141"/>
    </source>
</evidence>
<dbReference type="GO" id="GO:0016020">
    <property type="term" value="C:membrane"/>
    <property type="evidence" value="ECO:0007669"/>
    <property type="project" value="UniProtKB-SubCell"/>
</dbReference>
<dbReference type="InParanoid" id="A0A423W3B0"/>
<evidence type="ECO:0000256" key="2">
    <source>
        <dbReference type="ARBA" id="ARBA00022692"/>
    </source>
</evidence>
<dbReference type="STRING" id="1230097.A0A423W3B0"/>
<accession>A0A423W3B0</accession>
<feature type="transmembrane region" description="Helical" evidence="6">
    <location>
        <begin position="189"/>
        <end position="213"/>
    </location>
</feature>
<evidence type="ECO:0000256" key="5">
    <source>
        <dbReference type="ARBA" id="ARBA00038359"/>
    </source>
</evidence>
<feature type="transmembrane region" description="Helical" evidence="6">
    <location>
        <begin position="116"/>
        <end position="136"/>
    </location>
</feature>
<evidence type="ECO:0000256" key="3">
    <source>
        <dbReference type="ARBA" id="ARBA00022989"/>
    </source>
</evidence>
<reference evidence="8 9" key="1">
    <citation type="submission" date="2015-09" db="EMBL/GenBank/DDBJ databases">
        <title>Host preference determinants of Valsa canker pathogens revealed by comparative genomics.</title>
        <authorList>
            <person name="Yin Z."/>
            <person name="Huang L."/>
        </authorList>
    </citation>
    <scope>NUCLEOTIDE SEQUENCE [LARGE SCALE GENOMIC DNA]</scope>
    <source>
        <strain evidence="8 9">SXYLt</strain>
    </source>
</reference>
<feature type="transmembrane region" description="Helical" evidence="6">
    <location>
        <begin position="264"/>
        <end position="283"/>
    </location>
</feature>
<sequence length="377" mass="41795">MISLPRKSEDGLDVVDSTRLSYFPITSWDIRVIAVLWTLFVVTSIFVILRLFSRIKILQFYSAEDYLYNIAFTLLLAYNAIITFYSYHGLGSQLPNEMTTSDITLAVVFENVLLDIASIGLIIAKSSLVVFIMRLIPQHQSVWKWRALLILPMVILGIVSFGSMMAMWARCFTALAGTTLLCSSVIPAMHWMQITAGISIAIDFWYASMPWYLLHRLQRPKREKLLIQGSMSLGVIAAGCGIARALTIYGALNNSEAQSAAVLYLWHGAEMAVTMICIGLPVCRPAYISIMTACGIQPRKAQNSNMYGSYAGTYGLGRTVGSKYGEHTRGEPDAWSQRRILADANVVSTRDSYKLTSLSKNGITVTKTVDVVKQSPV</sequence>
<proteinExistence type="inferred from homology"/>
<dbReference type="InterPro" id="IPR052337">
    <property type="entry name" value="SAT4-like"/>
</dbReference>
<evidence type="ECO:0000259" key="7">
    <source>
        <dbReference type="Pfam" id="PF20684"/>
    </source>
</evidence>
<dbReference type="OrthoDB" id="3923077at2759"/>
<comment type="caution">
    <text evidence="8">The sequence shown here is derived from an EMBL/GenBank/DDBJ whole genome shotgun (WGS) entry which is preliminary data.</text>
</comment>
<evidence type="ECO:0000313" key="8">
    <source>
        <dbReference type="EMBL" id="ROV97795.1"/>
    </source>
</evidence>
<organism evidence="8 9">
    <name type="scientific">Cytospora leucostoma</name>
    <dbReference type="NCBI Taxonomy" id="1230097"/>
    <lineage>
        <taxon>Eukaryota</taxon>
        <taxon>Fungi</taxon>
        <taxon>Dikarya</taxon>
        <taxon>Ascomycota</taxon>
        <taxon>Pezizomycotina</taxon>
        <taxon>Sordariomycetes</taxon>
        <taxon>Sordariomycetidae</taxon>
        <taxon>Diaporthales</taxon>
        <taxon>Cytosporaceae</taxon>
        <taxon>Cytospora</taxon>
    </lineage>
</organism>
<feature type="transmembrane region" description="Helical" evidence="6">
    <location>
        <begin position="65"/>
        <end position="87"/>
    </location>
</feature>
<protein>
    <recommendedName>
        <fullName evidence="7">Rhodopsin domain-containing protein</fullName>
    </recommendedName>
</protein>
<keyword evidence="9" id="KW-1185">Reference proteome</keyword>
<dbReference type="AlphaFoldDB" id="A0A423W3B0"/>
<keyword evidence="4 6" id="KW-0472">Membrane</keyword>
<dbReference type="PANTHER" id="PTHR33048:SF93">
    <property type="entry name" value="INTEGRAL MEMBRANE PROTEIN"/>
    <property type="match status" value="1"/>
</dbReference>
<name>A0A423W3B0_9PEZI</name>
<dbReference type="EMBL" id="LKEB01000063">
    <property type="protein sequence ID" value="ROV97795.1"/>
    <property type="molecule type" value="Genomic_DNA"/>
</dbReference>
<keyword evidence="2 6" id="KW-0812">Transmembrane</keyword>
<comment type="similarity">
    <text evidence="5">Belongs to the SAT4 family.</text>
</comment>
<evidence type="ECO:0000313" key="9">
    <source>
        <dbReference type="Proteomes" id="UP000285146"/>
    </source>
</evidence>
<evidence type="ECO:0000256" key="6">
    <source>
        <dbReference type="SAM" id="Phobius"/>
    </source>
</evidence>
<evidence type="ECO:0000256" key="4">
    <source>
        <dbReference type="ARBA" id="ARBA00023136"/>
    </source>
</evidence>
<dbReference type="InterPro" id="IPR049326">
    <property type="entry name" value="Rhodopsin_dom_fungi"/>
</dbReference>
<feature type="domain" description="Rhodopsin" evidence="7">
    <location>
        <begin position="49"/>
        <end position="286"/>
    </location>
</feature>
<dbReference type="PANTHER" id="PTHR33048">
    <property type="entry name" value="PTH11-LIKE INTEGRAL MEMBRANE PROTEIN (AFU_ORTHOLOGUE AFUA_5G11245)"/>
    <property type="match status" value="1"/>
</dbReference>
<keyword evidence="3 6" id="KW-1133">Transmembrane helix</keyword>
<feature type="transmembrane region" description="Helical" evidence="6">
    <location>
        <begin position="148"/>
        <end position="169"/>
    </location>
</feature>